<evidence type="ECO:0000313" key="2">
    <source>
        <dbReference type="EMBL" id="KKL03971.1"/>
    </source>
</evidence>
<dbReference type="PANTHER" id="PTHR43685:SF2">
    <property type="entry name" value="GLYCOSYLTRANSFERASE 2-LIKE DOMAIN-CONTAINING PROTEIN"/>
    <property type="match status" value="1"/>
</dbReference>
<feature type="domain" description="Glycosyltransferase 2-like" evidence="1">
    <location>
        <begin position="10"/>
        <end position="156"/>
    </location>
</feature>
<evidence type="ECO:0000259" key="1">
    <source>
        <dbReference type="Pfam" id="PF00535"/>
    </source>
</evidence>
<sequence length="255" mass="29587">MPKIVLVSLVHDRKNLVGPAIQSAINQTLNKSGWKHLIIDNASVDGANKICEVFAKKYNHIEFVRMQTNLGQQKAYNYVLDEWLPKNAPDAEILSVLDSDDLLVTTALEEVEKMFDAHPEIGQTYSGFHIIDGKGRIKVKNHPKAKYIPNQFTVEGQKRVRQIFLAQNPIGHQRSFRIKCLRDIGGFNTNYQYATDYNAAGRMLEKYPVVKINKVLYLWRQHSNQVERQYSPQQTKDWQDMQKEFREKWKKEGLV</sequence>
<protein>
    <recommendedName>
        <fullName evidence="1">Glycosyltransferase 2-like domain-containing protein</fullName>
    </recommendedName>
</protein>
<dbReference type="InterPro" id="IPR050834">
    <property type="entry name" value="Glycosyltransf_2"/>
</dbReference>
<dbReference type="SUPFAM" id="SSF53448">
    <property type="entry name" value="Nucleotide-diphospho-sugar transferases"/>
    <property type="match status" value="1"/>
</dbReference>
<organism evidence="2">
    <name type="scientific">marine sediment metagenome</name>
    <dbReference type="NCBI Taxonomy" id="412755"/>
    <lineage>
        <taxon>unclassified sequences</taxon>
        <taxon>metagenomes</taxon>
        <taxon>ecological metagenomes</taxon>
    </lineage>
</organism>
<dbReference type="CDD" id="cd00761">
    <property type="entry name" value="Glyco_tranf_GTA_type"/>
    <property type="match status" value="1"/>
</dbReference>
<accession>A0A0F9CE54</accession>
<dbReference type="AlphaFoldDB" id="A0A0F9CE54"/>
<name>A0A0F9CE54_9ZZZZ</name>
<comment type="caution">
    <text evidence="2">The sequence shown here is derived from an EMBL/GenBank/DDBJ whole genome shotgun (WGS) entry which is preliminary data.</text>
</comment>
<dbReference type="EMBL" id="LAZR01044719">
    <property type="protein sequence ID" value="KKL03971.1"/>
    <property type="molecule type" value="Genomic_DNA"/>
</dbReference>
<reference evidence="2" key="1">
    <citation type="journal article" date="2015" name="Nature">
        <title>Complex archaea that bridge the gap between prokaryotes and eukaryotes.</title>
        <authorList>
            <person name="Spang A."/>
            <person name="Saw J.H."/>
            <person name="Jorgensen S.L."/>
            <person name="Zaremba-Niedzwiedzka K."/>
            <person name="Martijn J."/>
            <person name="Lind A.E."/>
            <person name="van Eijk R."/>
            <person name="Schleper C."/>
            <person name="Guy L."/>
            <person name="Ettema T.J."/>
        </authorList>
    </citation>
    <scope>NUCLEOTIDE SEQUENCE</scope>
</reference>
<proteinExistence type="predicted"/>
<dbReference type="PANTHER" id="PTHR43685">
    <property type="entry name" value="GLYCOSYLTRANSFERASE"/>
    <property type="match status" value="1"/>
</dbReference>
<dbReference type="Pfam" id="PF00535">
    <property type="entry name" value="Glycos_transf_2"/>
    <property type="match status" value="1"/>
</dbReference>
<gene>
    <name evidence="2" type="ORF">LCGC14_2620750</name>
</gene>
<dbReference type="Gene3D" id="3.90.550.10">
    <property type="entry name" value="Spore Coat Polysaccharide Biosynthesis Protein SpsA, Chain A"/>
    <property type="match status" value="1"/>
</dbReference>
<dbReference type="InterPro" id="IPR001173">
    <property type="entry name" value="Glyco_trans_2-like"/>
</dbReference>
<dbReference type="InterPro" id="IPR029044">
    <property type="entry name" value="Nucleotide-diphossugar_trans"/>
</dbReference>